<evidence type="ECO:0000313" key="3">
    <source>
        <dbReference type="Proteomes" id="UP000242180"/>
    </source>
</evidence>
<keyword evidence="1" id="KW-1133">Transmembrane helix</keyword>
<dbReference type="InParanoid" id="A0A1X2H1G8"/>
<reference evidence="2 3" key="1">
    <citation type="submission" date="2016-07" db="EMBL/GenBank/DDBJ databases">
        <title>Pervasive Adenine N6-methylation of Active Genes in Fungi.</title>
        <authorList>
            <consortium name="DOE Joint Genome Institute"/>
            <person name="Mondo S.J."/>
            <person name="Dannebaum R.O."/>
            <person name="Kuo R.C."/>
            <person name="Labutti K."/>
            <person name="Haridas S."/>
            <person name="Kuo A."/>
            <person name="Salamov A."/>
            <person name="Ahrendt S.R."/>
            <person name="Lipzen A."/>
            <person name="Sullivan W."/>
            <person name="Andreopoulos W.B."/>
            <person name="Clum A."/>
            <person name="Lindquist E."/>
            <person name="Daum C."/>
            <person name="Ramamoorthy G.K."/>
            <person name="Gryganskyi A."/>
            <person name="Culley D."/>
            <person name="Magnuson J.K."/>
            <person name="James T.Y."/>
            <person name="O'Malley M.A."/>
            <person name="Stajich J.E."/>
            <person name="Spatafora J.W."/>
            <person name="Visel A."/>
            <person name="Grigoriev I.V."/>
        </authorList>
    </citation>
    <scope>NUCLEOTIDE SEQUENCE [LARGE SCALE GENOMIC DNA]</scope>
    <source>
        <strain evidence="2 3">NRRL 2496</strain>
    </source>
</reference>
<comment type="caution">
    <text evidence="2">The sequence shown here is derived from an EMBL/GenBank/DDBJ whole genome shotgun (WGS) entry which is preliminary data.</text>
</comment>
<protein>
    <submittedName>
        <fullName evidence="2">Uncharacterized protein</fullName>
    </submittedName>
</protein>
<dbReference type="Pfam" id="PF11374">
    <property type="entry name" value="DUF3176"/>
    <property type="match status" value="1"/>
</dbReference>
<feature type="transmembrane region" description="Helical" evidence="1">
    <location>
        <begin position="62"/>
        <end position="87"/>
    </location>
</feature>
<dbReference type="PANTHER" id="PTHR35394">
    <property type="entry name" value="DUF3176 DOMAIN-CONTAINING PROTEIN"/>
    <property type="match status" value="1"/>
</dbReference>
<sequence>MSPGGGHGFEQSFGWSKHDDEHAQLKESYTLESVETATDKRDFKRFSIRNETAVKREGSKGFLASIAFPVINVVLTIAVLCGTIAIYKVADLKTIDYTMAGMRIPTLLALMMTIVKMFVSGGIQQAVSESKWVRLQRPGATLATLDLYDSCTRGVGGVLRVLPALRLDMTLIPAIIFQIGLIAMGPASQEILNAVSQVNCTNGGGGIWYTNITSWDMTTMLSGGGSGPMGFTGLDQDYVVHYAMEQAALNSFVLPQYECPQGAINCTYSNIAGFHTVANCQPGTLQTQMVDLKKNIVTTVGIYYGYSRNDSIFSPFVDVPEVHYAGAMHGRTYFDLRNYTAPFGSASKYNASLQQYFGDQSFVMVTAGNNMSSFLSSDSQPHVLECKLQSYKNISTFIYHNETWSSQHGPSTPITMDYKHLSNNTFWELNNGGDHTMMNAYGLQTTILRYLIVEYYIFKNVARNWSMFVSNANSSSIASFFEHILYNVDLSAVIALPVNPVIGVNGVSCLSVPAHYELNPAAYYILVLSLLVPLCWWAFVWIRSMYQNNGVSRGNSQAALLVAGATPALTEQLKGLSHSSSREIFKSTQHVKTVFGEMQTDQRQYTPGHITFGVPGELRPIRARRQSI</sequence>
<dbReference type="EMBL" id="MCGN01000011">
    <property type="protein sequence ID" value="ORY91212.1"/>
    <property type="molecule type" value="Genomic_DNA"/>
</dbReference>
<dbReference type="STRING" id="13706.A0A1X2H1G8"/>
<dbReference type="OrthoDB" id="5376804at2759"/>
<dbReference type="AlphaFoldDB" id="A0A1X2H1G8"/>
<feature type="transmembrane region" description="Helical" evidence="1">
    <location>
        <begin position="107"/>
        <end position="127"/>
    </location>
</feature>
<dbReference type="OMA" id="YARIPNR"/>
<feature type="transmembrane region" description="Helical" evidence="1">
    <location>
        <begin position="521"/>
        <end position="542"/>
    </location>
</feature>
<name>A0A1X2H1G8_SYNRA</name>
<organism evidence="2 3">
    <name type="scientific">Syncephalastrum racemosum</name>
    <name type="common">Filamentous fungus</name>
    <dbReference type="NCBI Taxonomy" id="13706"/>
    <lineage>
        <taxon>Eukaryota</taxon>
        <taxon>Fungi</taxon>
        <taxon>Fungi incertae sedis</taxon>
        <taxon>Mucoromycota</taxon>
        <taxon>Mucoromycotina</taxon>
        <taxon>Mucoromycetes</taxon>
        <taxon>Mucorales</taxon>
        <taxon>Syncephalastraceae</taxon>
        <taxon>Syncephalastrum</taxon>
    </lineage>
</organism>
<keyword evidence="1" id="KW-0472">Membrane</keyword>
<dbReference type="PANTHER" id="PTHR35394:SF5">
    <property type="entry name" value="DUF3176 DOMAIN-CONTAINING PROTEIN"/>
    <property type="match status" value="1"/>
</dbReference>
<keyword evidence="3" id="KW-1185">Reference proteome</keyword>
<accession>A0A1X2H1G8</accession>
<keyword evidence="1" id="KW-0812">Transmembrane</keyword>
<dbReference type="Proteomes" id="UP000242180">
    <property type="component" value="Unassembled WGS sequence"/>
</dbReference>
<gene>
    <name evidence="2" type="ORF">BCR43DRAFT_566761</name>
</gene>
<proteinExistence type="predicted"/>
<dbReference type="InterPro" id="IPR021514">
    <property type="entry name" value="DUF3176"/>
</dbReference>
<evidence type="ECO:0000313" key="2">
    <source>
        <dbReference type="EMBL" id="ORY91212.1"/>
    </source>
</evidence>
<evidence type="ECO:0000256" key="1">
    <source>
        <dbReference type="SAM" id="Phobius"/>
    </source>
</evidence>